<feature type="transmembrane region" description="Helical" evidence="11">
    <location>
        <begin position="72"/>
        <end position="91"/>
    </location>
</feature>
<dbReference type="FunFam" id="3.40.50.300:FF:000221">
    <property type="entry name" value="Multidrug ABC transporter ATP-binding protein"/>
    <property type="match status" value="1"/>
</dbReference>
<dbReference type="InterPro" id="IPR036640">
    <property type="entry name" value="ABC1_TM_sf"/>
</dbReference>
<protein>
    <submittedName>
        <fullName evidence="14">ATP-binding cassette subfamily B protein</fullName>
    </submittedName>
</protein>
<feature type="transmembrane region" description="Helical" evidence="11">
    <location>
        <begin position="215"/>
        <end position="240"/>
    </location>
</feature>
<evidence type="ECO:0000313" key="14">
    <source>
        <dbReference type="EMBL" id="MBB5773544.1"/>
    </source>
</evidence>
<accession>A0A7W9FXX6</accession>
<dbReference type="GO" id="GO:0005886">
    <property type="term" value="C:plasma membrane"/>
    <property type="evidence" value="ECO:0007669"/>
    <property type="project" value="UniProtKB-SubCell"/>
</dbReference>
<evidence type="ECO:0000256" key="10">
    <source>
        <dbReference type="ARBA" id="ARBA00023455"/>
    </source>
</evidence>
<evidence type="ECO:0000256" key="2">
    <source>
        <dbReference type="ARBA" id="ARBA00022448"/>
    </source>
</evidence>
<evidence type="ECO:0000256" key="7">
    <source>
        <dbReference type="ARBA" id="ARBA00022840"/>
    </source>
</evidence>
<dbReference type="Gene3D" id="3.40.50.300">
    <property type="entry name" value="P-loop containing nucleotide triphosphate hydrolases"/>
    <property type="match status" value="1"/>
</dbReference>
<feature type="transmembrane region" description="Helical" evidence="11">
    <location>
        <begin position="170"/>
        <end position="195"/>
    </location>
</feature>
<feature type="transmembrane region" description="Helical" evidence="11">
    <location>
        <begin position="296"/>
        <end position="320"/>
    </location>
</feature>
<dbReference type="InterPro" id="IPR017871">
    <property type="entry name" value="ABC_transporter-like_CS"/>
</dbReference>
<comment type="subcellular location">
    <subcellularLocation>
        <location evidence="1">Cell inner membrane</location>
        <topology evidence="1">Multi-pass membrane protein</topology>
    </subcellularLocation>
</comment>
<dbReference type="RefSeq" id="WP_185067516.1">
    <property type="nucleotide sequence ID" value="NZ_JACHMB010000001.1"/>
</dbReference>
<feature type="domain" description="ABC transmembrane type-1" evidence="13">
    <location>
        <begin position="43"/>
        <end position="322"/>
    </location>
</feature>
<keyword evidence="6" id="KW-0547">Nucleotide-binding</keyword>
<dbReference type="PROSITE" id="PS00211">
    <property type="entry name" value="ABC_TRANSPORTER_1"/>
    <property type="match status" value="1"/>
</dbReference>
<sequence length="614" mass="65929">MSGGQADVAGARSPVGLRELVSAAVEAVSLTWRSASGGVTGYVFVTLAGAAAPIVTAWLTKSVIDRLATSEGTVAGLALGLAAAGLSAAALPGTSRYLRAQTGRRAGAVATDRLFAEAERQVGLRRFEDPVFLDRLRLAQEGAGTTADLVSGLCGSLHGILSLIGFVGSLLILSPVMTALVLLAAIPALVAELLLSRRRAAMQWDTERIHRREFFYSRLLTGVQAAVEIRLFGIGAFLRARMMTERREADAAESRMDRRELLTQGGLTVLSAAVAGAGLWWAIMAARQGSLSVGDVAMFVAAVGGVQAALDTLVSSIASFHQQLLTFSHYVAVIRAEPDLPSVSQGTAPVLRRGLELRDVWFRYDDDHPWVLRGVDLAIPHGRSVALVGLNGAGKSTLIKLLCRMYDPTRGQILWDGVDLRDIPPPSLRERISAVFQDHMNFDMSAAENIGLGDLSALDEPARIRDAAARAGVHDTLSGLPRGYDTLLTRMFFSEADKGDPETGVVLSGGQWQRLALARALVRDGRDLMILDEPSSGLDPEAEHEVHTRIREYRQGRTSLLISHRLSAVRDADLIAVLHDGRIAELGPHEALLSANGHYARLFRLQAAGYQEAR</sequence>
<comment type="similarity">
    <text evidence="10">Belongs to the ABC transporter superfamily. Siderophore-Fe(3+) uptake transporter (SIUT) (TC 3.A.1.21) family.</text>
</comment>
<evidence type="ECO:0000313" key="15">
    <source>
        <dbReference type="Proteomes" id="UP000579153"/>
    </source>
</evidence>
<evidence type="ECO:0000256" key="5">
    <source>
        <dbReference type="ARBA" id="ARBA00022692"/>
    </source>
</evidence>
<dbReference type="AlphaFoldDB" id="A0A7W9FXX6"/>
<dbReference type="Gene3D" id="1.20.1560.10">
    <property type="entry name" value="ABC transporter type 1, transmembrane domain"/>
    <property type="match status" value="1"/>
</dbReference>
<dbReference type="SUPFAM" id="SSF90123">
    <property type="entry name" value="ABC transporter transmembrane region"/>
    <property type="match status" value="1"/>
</dbReference>
<dbReference type="EMBL" id="JACHMB010000001">
    <property type="protein sequence ID" value="MBB5773544.1"/>
    <property type="molecule type" value="Genomic_DNA"/>
</dbReference>
<keyword evidence="15" id="KW-1185">Reference proteome</keyword>
<dbReference type="InterPro" id="IPR003593">
    <property type="entry name" value="AAA+_ATPase"/>
</dbReference>
<dbReference type="SMART" id="SM00382">
    <property type="entry name" value="AAA"/>
    <property type="match status" value="1"/>
</dbReference>
<evidence type="ECO:0000259" key="12">
    <source>
        <dbReference type="PROSITE" id="PS50893"/>
    </source>
</evidence>
<evidence type="ECO:0000256" key="8">
    <source>
        <dbReference type="ARBA" id="ARBA00022989"/>
    </source>
</evidence>
<keyword evidence="8 11" id="KW-1133">Transmembrane helix</keyword>
<dbReference type="Proteomes" id="UP000579153">
    <property type="component" value="Unassembled WGS sequence"/>
</dbReference>
<evidence type="ECO:0000256" key="9">
    <source>
        <dbReference type="ARBA" id="ARBA00023136"/>
    </source>
</evidence>
<feature type="transmembrane region" description="Helical" evidence="11">
    <location>
        <begin position="39"/>
        <end position="60"/>
    </location>
</feature>
<gene>
    <name evidence="14" type="ORF">HD596_000300</name>
</gene>
<organism evidence="14 15">
    <name type="scientific">Nonomuraea jabiensis</name>
    <dbReference type="NCBI Taxonomy" id="882448"/>
    <lineage>
        <taxon>Bacteria</taxon>
        <taxon>Bacillati</taxon>
        <taxon>Actinomycetota</taxon>
        <taxon>Actinomycetes</taxon>
        <taxon>Streptosporangiales</taxon>
        <taxon>Streptosporangiaceae</taxon>
        <taxon>Nonomuraea</taxon>
    </lineage>
</organism>
<keyword evidence="3" id="KW-1003">Cell membrane</keyword>
<keyword evidence="4" id="KW-0997">Cell inner membrane</keyword>
<dbReference type="InterPro" id="IPR003439">
    <property type="entry name" value="ABC_transporter-like_ATP-bd"/>
</dbReference>
<keyword evidence="2" id="KW-0813">Transport</keyword>
<keyword evidence="7 14" id="KW-0067">ATP-binding</keyword>
<evidence type="ECO:0000256" key="11">
    <source>
        <dbReference type="SAM" id="Phobius"/>
    </source>
</evidence>
<evidence type="ECO:0000259" key="13">
    <source>
        <dbReference type="PROSITE" id="PS50929"/>
    </source>
</evidence>
<dbReference type="PROSITE" id="PS50893">
    <property type="entry name" value="ABC_TRANSPORTER_2"/>
    <property type="match status" value="1"/>
</dbReference>
<dbReference type="PROSITE" id="PS50929">
    <property type="entry name" value="ABC_TM1F"/>
    <property type="match status" value="1"/>
</dbReference>
<evidence type="ECO:0000256" key="1">
    <source>
        <dbReference type="ARBA" id="ARBA00004429"/>
    </source>
</evidence>
<comment type="caution">
    <text evidence="14">The sequence shown here is derived from an EMBL/GenBank/DDBJ whole genome shotgun (WGS) entry which is preliminary data.</text>
</comment>
<dbReference type="GO" id="GO:0005524">
    <property type="term" value="F:ATP binding"/>
    <property type="evidence" value="ECO:0007669"/>
    <property type="project" value="UniProtKB-KW"/>
</dbReference>
<evidence type="ECO:0000256" key="4">
    <source>
        <dbReference type="ARBA" id="ARBA00022519"/>
    </source>
</evidence>
<dbReference type="Pfam" id="PF00005">
    <property type="entry name" value="ABC_tran"/>
    <property type="match status" value="1"/>
</dbReference>
<reference evidence="14 15" key="1">
    <citation type="submission" date="2020-08" db="EMBL/GenBank/DDBJ databases">
        <title>Sequencing the genomes of 1000 actinobacteria strains.</title>
        <authorList>
            <person name="Klenk H.-P."/>
        </authorList>
    </citation>
    <scope>NUCLEOTIDE SEQUENCE [LARGE SCALE GENOMIC DNA]</scope>
    <source>
        <strain evidence="14 15">DSM 45507</strain>
    </source>
</reference>
<name>A0A7W9FXX6_9ACTN</name>
<dbReference type="GO" id="GO:0015421">
    <property type="term" value="F:ABC-type oligopeptide transporter activity"/>
    <property type="evidence" value="ECO:0007669"/>
    <property type="project" value="TreeGrafter"/>
</dbReference>
<keyword evidence="9 11" id="KW-0472">Membrane</keyword>
<dbReference type="InterPro" id="IPR011527">
    <property type="entry name" value="ABC1_TM_dom"/>
</dbReference>
<proteinExistence type="inferred from homology"/>
<dbReference type="InterPro" id="IPR039421">
    <property type="entry name" value="Type_1_exporter"/>
</dbReference>
<feature type="transmembrane region" description="Helical" evidence="11">
    <location>
        <begin position="261"/>
        <end position="284"/>
    </location>
</feature>
<keyword evidence="5 11" id="KW-0812">Transmembrane</keyword>
<dbReference type="PANTHER" id="PTHR43394">
    <property type="entry name" value="ATP-DEPENDENT PERMEASE MDL1, MITOCHONDRIAL"/>
    <property type="match status" value="1"/>
</dbReference>
<evidence type="ECO:0000256" key="3">
    <source>
        <dbReference type="ARBA" id="ARBA00022475"/>
    </source>
</evidence>
<dbReference type="SUPFAM" id="SSF52540">
    <property type="entry name" value="P-loop containing nucleoside triphosphate hydrolases"/>
    <property type="match status" value="1"/>
</dbReference>
<dbReference type="PANTHER" id="PTHR43394:SF1">
    <property type="entry name" value="ATP-BINDING CASSETTE SUB-FAMILY B MEMBER 10, MITOCHONDRIAL"/>
    <property type="match status" value="1"/>
</dbReference>
<evidence type="ECO:0000256" key="6">
    <source>
        <dbReference type="ARBA" id="ARBA00022741"/>
    </source>
</evidence>
<feature type="domain" description="ABC transporter" evidence="12">
    <location>
        <begin position="355"/>
        <end position="605"/>
    </location>
</feature>
<dbReference type="InterPro" id="IPR027417">
    <property type="entry name" value="P-loop_NTPase"/>
</dbReference>
<dbReference type="GO" id="GO:0016887">
    <property type="term" value="F:ATP hydrolysis activity"/>
    <property type="evidence" value="ECO:0007669"/>
    <property type="project" value="InterPro"/>
</dbReference>